<organism evidence="13 14">
    <name type="scientific">Halorhodospira neutriphila</name>
    <dbReference type="NCBI Taxonomy" id="168379"/>
    <lineage>
        <taxon>Bacteria</taxon>
        <taxon>Pseudomonadati</taxon>
        <taxon>Pseudomonadota</taxon>
        <taxon>Gammaproteobacteria</taxon>
        <taxon>Chromatiales</taxon>
        <taxon>Ectothiorhodospiraceae</taxon>
        <taxon>Halorhodospira</taxon>
    </lineage>
</organism>
<comment type="similarity">
    <text evidence="1 10">Belongs to the GHMP kinase family. IspE subfamily.</text>
</comment>
<name>A0ABS1EAN7_9GAMM</name>
<dbReference type="InterPro" id="IPR036554">
    <property type="entry name" value="GHMP_kinase_C_sf"/>
</dbReference>
<evidence type="ECO:0000256" key="2">
    <source>
        <dbReference type="ARBA" id="ARBA00012052"/>
    </source>
</evidence>
<reference evidence="13 14" key="1">
    <citation type="journal article" date="2020" name="Microorganisms">
        <title>Osmotic Adaptation and Compatible Solute Biosynthesis of Phototrophic Bacteria as Revealed from Genome Analyses.</title>
        <authorList>
            <person name="Imhoff J.F."/>
            <person name="Rahn T."/>
            <person name="Kunzel S."/>
            <person name="Keller A."/>
            <person name="Neulinger S.C."/>
        </authorList>
    </citation>
    <scope>NUCLEOTIDE SEQUENCE [LARGE SCALE GENOMIC DNA]</scope>
    <source>
        <strain evidence="13 14">DSM 15116</strain>
    </source>
</reference>
<feature type="domain" description="GHMP kinase C-terminal" evidence="12">
    <location>
        <begin position="204"/>
        <end position="266"/>
    </location>
</feature>
<evidence type="ECO:0000313" key="13">
    <source>
        <dbReference type="EMBL" id="MBK1727286.1"/>
    </source>
</evidence>
<keyword evidence="14" id="KW-1185">Reference proteome</keyword>
<feature type="binding site" evidence="10">
    <location>
        <begin position="96"/>
        <end position="106"/>
    </location>
    <ligand>
        <name>ATP</name>
        <dbReference type="ChEBI" id="CHEBI:30616"/>
    </ligand>
</feature>
<evidence type="ECO:0000256" key="9">
    <source>
        <dbReference type="ARBA" id="ARBA00032554"/>
    </source>
</evidence>
<comment type="function">
    <text evidence="10">Catalyzes the phosphorylation of the position 2 hydroxy group of 4-diphosphocytidyl-2C-methyl-D-erythritol.</text>
</comment>
<evidence type="ECO:0000259" key="12">
    <source>
        <dbReference type="Pfam" id="PF08544"/>
    </source>
</evidence>
<comment type="pathway">
    <text evidence="10">Isoprenoid biosynthesis; isopentenyl diphosphate biosynthesis via DXP pathway; isopentenyl diphosphate from 1-deoxy-D-xylulose 5-phosphate: step 3/6.</text>
</comment>
<dbReference type="PANTHER" id="PTHR43527:SF2">
    <property type="entry name" value="4-DIPHOSPHOCYTIDYL-2-C-METHYL-D-ERYTHRITOL KINASE, CHLOROPLASTIC"/>
    <property type="match status" value="1"/>
</dbReference>
<keyword evidence="5 10" id="KW-0547">Nucleotide-binding</keyword>
<comment type="catalytic activity">
    <reaction evidence="10">
        <text>4-CDP-2-C-methyl-D-erythritol + ATP = 4-CDP-2-C-methyl-D-erythritol 2-phosphate + ADP + H(+)</text>
        <dbReference type="Rhea" id="RHEA:18437"/>
        <dbReference type="ChEBI" id="CHEBI:15378"/>
        <dbReference type="ChEBI" id="CHEBI:30616"/>
        <dbReference type="ChEBI" id="CHEBI:57823"/>
        <dbReference type="ChEBI" id="CHEBI:57919"/>
        <dbReference type="ChEBI" id="CHEBI:456216"/>
        <dbReference type="EC" id="2.7.1.148"/>
    </reaction>
</comment>
<evidence type="ECO:0000313" key="14">
    <source>
        <dbReference type="Proteomes" id="UP000738126"/>
    </source>
</evidence>
<feature type="domain" description="GHMP kinase N-terminal" evidence="11">
    <location>
        <begin position="69"/>
        <end position="145"/>
    </location>
</feature>
<dbReference type="Gene3D" id="3.30.230.10">
    <property type="match status" value="1"/>
</dbReference>
<evidence type="ECO:0000256" key="10">
    <source>
        <dbReference type="HAMAP-Rule" id="MF_00061"/>
    </source>
</evidence>
<evidence type="ECO:0000259" key="11">
    <source>
        <dbReference type="Pfam" id="PF00288"/>
    </source>
</evidence>
<dbReference type="PIRSF" id="PIRSF010376">
    <property type="entry name" value="IspE"/>
    <property type="match status" value="1"/>
</dbReference>
<feature type="active site" evidence="10">
    <location>
        <position position="138"/>
    </location>
</feature>
<keyword evidence="7 10" id="KW-0067">ATP-binding</keyword>
<dbReference type="PANTHER" id="PTHR43527">
    <property type="entry name" value="4-DIPHOSPHOCYTIDYL-2-C-METHYL-D-ERYTHRITOL KINASE, CHLOROPLASTIC"/>
    <property type="match status" value="1"/>
</dbReference>
<accession>A0ABS1EAN7</accession>
<evidence type="ECO:0000256" key="1">
    <source>
        <dbReference type="ARBA" id="ARBA00009684"/>
    </source>
</evidence>
<dbReference type="Pfam" id="PF00288">
    <property type="entry name" value="GHMP_kinases_N"/>
    <property type="match status" value="1"/>
</dbReference>
<keyword evidence="8 10" id="KW-0414">Isoprene biosynthesis</keyword>
<evidence type="ECO:0000256" key="7">
    <source>
        <dbReference type="ARBA" id="ARBA00022840"/>
    </source>
</evidence>
<sequence>MASSWSAWPAPAKLNLFLHVCGRRRDGYHELQTAFQLLDYGDVVELRPRRDGAIERWAPPAGLAADDDLTVRAARALKAEAGVAAGADIRLRKRLPAGGGLGGGSSDAATVLVALNELWGVGWGVEALAALGLRLGADVPVFVRGFSAWAEGVGERLEPLPEPAGGWPWYLVVDPGAQVSTAAVFADPELTRDSPPLKISDLREEGGRNDCEAVVRRRWPEVDEALAWLSGYGAARMSGTGGCCFVPFAEQGQAQQALSALPERWSGFVARGVTHSTLRGAAA</sequence>
<proteinExistence type="inferred from homology"/>
<dbReference type="InterPro" id="IPR020568">
    <property type="entry name" value="Ribosomal_Su5_D2-typ_SF"/>
</dbReference>
<dbReference type="EC" id="2.7.1.148" evidence="2 10"/>
<dbReference type="SUPFAM" id="SSF54211">
    <property type="entry name" value="Ribosomal protein S5 domain 2-like"/>
    <property type="match status" value="1"/>
</dbReference>
<gene>
    <name evidence="10" type="primary">ispE</name>
    <name evidence="13" type="ORF">CKO13_09700</name>
</gene>
<evidence type="ECO:0000256" key="5">
    <source>
        <dbReference type="ARBA" id="ARBA00022741"/>
    </source>
</evidence>
<dbReference type="GO" id="GO:0016301">
    <property type="term" value="F:kinase activity"/>
    <property type="evidence" value="ECO:0007669"/>
    <property type="project" value="UniProtKB-KW"/>
</dbReference>
<dbReference type="HAMAP" id="MF_00061">
    <property type="entry name" value="IspE"/>
    <property type="match status" value="1"/>
</dbReference>
<dbReference type="SUPFAM" id="SSF55060">
    <property type="entry name" value="GHMP Kinase, C-terminal domain"/>
    <property type="match status" value="1"/>
</dbReference>
<dbReference type="InterPro" id="IPR014721">
    <property type="entry name" value="Ribsml_uS5_D2-typ_fold_subgr"/>
</dbReference>
<evidence type="ECO:0000256" key="3">
    <source>
        <dbReference type="ARBA" id="ARBA00017473"/>
    </source>
</evidence>
<protein>
    <recommendedName>
        <fullName evidence="3 10">4-diphosphocytidyl-2-C-methyl-D-erythritol kinase</fullName>
        <shortName evidence="10">CMK</shortName>
        <ecNumber evidence="2 10">2.7.1.148</ecNumber>
    </recommendedName>
    <alternativeName>
        <fullName evidence="9 10">4-(cytidine-5'-diphospho)-2-C-methyl-D-erythritol kinase</fullName>
    </alternativeName>
</protein>
<comment type="caution">
    <text evidence="13">The sequence shown here is derived from an EMBL/GenBank/DDBJ whole genome shotgun (WGS) entry which is preliminary data.</text>
</comment>
<evidence type="ECO:0000256" key="8">
    <source>
        <dbReference type="ARBA" id="ARBA00023229"/>
    </source>
</evidence>
<dbReference type="Gene3D" id="3.30.70.890">
    <property type="entry name" value="GHMP kinase, C-terminal domain"/>
    <property type="match status" value="1"/>
</dbReference>
<evidence type="ECO:0000256" key="4">
    <source>
        <dbReference type="ARBA" id="ARBA00022679"/>
    </source>
</evidence>
<dbReference type="InterPro" id="IPR006204">
    <property type="entry name" value="GHMP_kinase_N_dom"/>
</dbReference>
<dbReference type="NCBIfam" id="TIGR00154">
    <property type="entry name" value="ispE"/>
    <property type="match status" value="1"/>
</dbReference>
<dbReference type="Proteomes" id="UP000738126">
    <property type="component" value="Unassembled WGS sequence"/>
</dbReference>
<dbReference type="RefSeq" id="WP_200260258.1">
    <property type="nucleotide sequence ID" value="NZ_NRSH01000124.1"/>
</dbReference>
<dbReference type="Pfam" id="PF08544">
    <property type="entry name" value="GHMP_kinases_C"/>
    <property type="match status" value="1"/>
</dbReference>
<dbReference type="EMBL" id="NRSH01000124">
    <property type="protein sequence ID" value="MBK1727286.1"/>
    <property type="molecule type" value="Genomic_DNA"/>
</dbReference>
<keyword evidence="4 10" id="KW-0808">Transferase</keyword>
<dbReference type="InterPro" id="IPR004424">
    <property type="entry name" value="IspE"/>
</dbReference>
<dbReference type="InterPro" id="IPR013750">
    <property type="entry name" value="GHMP_kinase_C_dom"/>
</dbReference>
<keyword evidence="6 10" id="KW-0418">Kinase</keyword>
<evidence type="ECO:0000256" key="6">
    <source>
        <dbReference type="ARBA" id="ARBA00022777"/>
    </source>
</evidence>
<feature type="active site" evidence="10">
    <location>
        <position position="13"/>
    </location>
</feature>